<evidence type="ECO:0000313" key="3">
    <source>
        <dbReference type="Proteomes" id="UP001497623"/>
    </source>
</evidence>
<organism evidence="2 3">
    <name type="scientific">Meganyctiphanes norvegica</name>
    <name type="common">Northern krill</name>
    <name type="synonym">Thysanopoda norvegica</name>
    <dbReference type="NCBI Taxonomy" id="48144"/>
    <lineage>
        <taxon>Eukaryota</taxon>
        <taxon>Metazoa</taxon>
        <taxon>Ecdysozoa</taxon>
        <taxon>Arthropoda</taxon>
        <taxon>Crustacea</taxon>
        <taxon>Multicrustacea</taxon>
        <taxon>Malacostraca</taxon>
        <taxon>Eumalacostraca</taxon>
        <taxon>Eucarida</taxon>
        <taxon>Euphausiacea</taxon>
        <taxon>Euphausiidae</taxon>
        <taxon>Meganyctiphanes</taxon>
    </lineage>
</organism>
<proteinExistence type="predicted"/>
<feature type="region of interest" description="Disordered" evidence="1">
    <location>
        <begin position="71"/>
        <end position="204"/>
    </location>
</feature>
<evidence type="ECO:0000256" key="1">
    <source>
        <dbReference type="SAM" id="MobiDB-lite"/>
    </source>
</evidence>
<protein>
    <submittedName>
        <fullName evidence="2">Uncharacterized protein</fullName>
    </submittedName>
</protein>
<gene>
    <name evidence="2" type="ORF">MNOR_LOCUS39535</name>
</gene>
<reference evidence="2 3" key="1">
    <citation type="submission" date="2024-05" db="EMBL/GenBank/DDBJ databases">
        <authorList>
            <person name="Wallberg A."/>
        </authorList>
    </citation>
    <scope>NUCLEOTIDE SEQUENCE [LARGE SCALE GENOMIC DNA]</scope>
</reference>
<accession>A0AAV2STE5</accession>
<feature type="compositionally biased region" description="Acidic residues" evidence="1">
    <location>
        <begin position="125"/>
        <end position="139"/>
    </location>
</feature>
<feature type="compositionally biased region" description="Basic and acidic residues" evidence="1">
    <location>
        <begin position="92"/>
        <end position="101"/>
    </location>
</feature>
<sequence length="204" mass="22750">VETLMQGPHGARMIHTGPDTREADIVLQEGTLAGAPEGTSTLHLSIEGEVESATLVESEVDPLAIVNLKQENSQEYQEGQEVQEEDENVILVKEEPPDGSRRRLPPRKRGARYEKMLAALKKPDYDDDDFSLGEEEDVSPDYLTYRRPAPPPKPRGTSGPGKRGRPRKNLFTTISVKTESQIGPREVKDERPANNILDERSIEQ</sequence>
<dbReference type="EMBL" id="CAXKWB010104393">
    <property type="protein sequence ID" value="CAL4227330.1"/>
    <property type="molecule type" value="Genomic_DNA"/>
</dbReference>
<comment type="caution">
    <text evidence="2">The sequence shown here is derived from an EMBL/GenBank/DDBJ whole genome shotgun (WGS) entry which is preliminary data.</text>
</comment>
<feature type="compositionally biased region" description="Polar residues" evidence="1">
    <location>
        <begin position="170"/>
        <end position="181"/>
    </location>
</feature>
<keyword evidence="3" id="KW-1185">Reference proteome</keyword>
<feature type="non-terminal residue" evidence="2">
    <location>
        <position position="1"/>
    </location>
</feature>
<dbReference type="AlphaFoldDB" id="A0AAV2STE5"/>
<evidence type="ECO:0000313" key="2">
    <source>
        <dbReference type="EMBL" id="CAL4227330.1"/>
    </source>
</evidence>
<dbReference type="Proteomes" id="UP001497623">
    <property type="component" value="Unassembled WGS sequence"/>
</dbReference>
<name>A0AAV2STE5_MEGNR</name>
<feature type="compositionally biased region" description="Basic and acidic residues" evidence="1">
    <location>
        <begin position="185"/>
        <end position="204"/>
    </location>
</feature>
<feature type="non-terminal residue" evidence="2">
    <location>
        <position position="204"/>
    </location>
</feature>